<feature type="domain" description="Ig-like" evidence="5">
    <location>
        <begin position="627"/>
        <end position="706"/>
    </location>
</feature>
<reference evidence="6" key="2">
    <citation type="submission" date="2025-08" db="UniProtKB">
        <authorList>
            <consortium name="Ensembl"/>
        </authorList>
    </citation>
    <scope>IDENTIFICATION</scope>
</reference>
<proteinExistence type="predicted"/>
<name>I3JZY2_ORENI</name>
<dbReference type="Ensembl" id="ENSONIT00000014438.2">
    <property type="protein sequence ID" value="ENSONIP00000014427.2"/>
    <property type="gene ID" value="ENSONIG00000011464.2"/>
</dbReference>
<dbReference type="InterPro" id="IPR007110">
    <property type="entry name" value="Ig-like_dom"/>
</dbReference>
<dbReference type="InterPro" id="IPR003599">
    <property type="entry name" value="Ig_sub"/>
</dbReference>
<dbReference type="SMART" id="SM00409">
    <property type="entry name" value="IG"/>
    <property type="match status" value="13"/>
</dbReference>
<dbReference type="PANTHER" id="PTHR44337">
    <property type="entry name" value="CARCINOEMBRYONIC ANTIGEN-RELATED CELL ADHESION MOLECULE 8"/>
    <property type="match status" value="1"/>
</dbReference>
<feature type="domain" description="Ig-like" evidence="5">
    <location>
        <begin position="357"/>
        <end position="446"/>
    </location>
</feature>
<feature type="domain" description="Ig-like" evidence="5">
    <location>
        <begin position="176"/>
        <end position="260"/>
    </location>
</feature>
<dbReference type="InParanoid" id="I3JZY2"/>
<evidence type="ECO:0000256" key="3">
    <source>
        <dbReference type="ARBA" id="ARBA00023180"/>
    </source>
</evidence>
<keyword evidence="7" id="KW-1185">Reference proteome</keyword>
<dbReference type="Gene3D" id="2.60.40.10">
    <property type="entry name" value="Immunoglobulins"/>
    <property type="match status" value="13"/>
</dbReference>
<dbReference type="InterPro" id="IPR036179">
    <property type="entry name" value="Ig-like_dom_sf"/>
</dbReference>
<dbReference type="InterPro" id="IPR003598">
    <property type="entry name" value="Ig_sub2"/>
</dbReference>
<dbReference type="Pfam" id="PF13927">
    <property type="entry name" value="Ig_3"/>
    <property type="match status" value="6"/>
</dbReference>
<feature type="domain" description="Ig-like" evidence="5">
    <location>
        <begin position="534"/>
        <end position="616"/>
    </location>
</feature>
<dbReference type="InterPro" id="IPR052598">
    <property type="entry name" value="IgSF_CEA-related"/>
</dbReference>
<reference evidence="6" key="3">
    <citation type="submission" date="2025-09" db="UniProtKB">
        <authorList>
            <consortium name="Ensembl"/>
        </authorList>
    </citation>
    <scope>IDENTIFICATION</scope>
</reference>
<evidence type="ECO:0000256" key="1">
    <source>
        <dbReference type="ARBA" id="ARBA00022729"/>
    </source>
</evidence>
<keyword evidence="3" id="KW-0325">Glycoprotein</keyword>
<dbReference type="Pfam" id="PF07679">
    <property type="entry name" value="I-set"/>
    <property type="match status" value="3"/>
</dbReference>
<feature type="domain" description="Ig-like" evidence="5">
    <location>
        <begin position="451"/>
        <end position="528"/>
    </location>
</feature>
<dbReference type="SUPFAM" id="SSF48726">
    <property type="entry name" value="Immunoglobulin"/>
    <property type="match status" value="12"/>
</dbReference>
<dbReference type="PROSITE" id="PS50835">
    <property type="entry name" value="IG_LIKE"/>
    <property type="match status" value="12"/>
</dbReference>
<dbReference type="InterPro" id="IPR013783">
    <property type="entry name" value="Ig-like_fold"/>
</dbReference>
<evidence type="ECO:0000313" key="6">
    <source>
        <dbReference type="Ensembl" id="ENSONIP00000014427.2"/>
    </source>
</evidence>
<sequence length="1275" mass="141798">MTVRWHDDVDLGEGICIMNTGNCSVIQHILTDVKAGSREYPQILFITARFKVSERILRSLMESPVVFILFLATLTFTDLAHSQTIYASKNPVAVGSSVTLSSNVTSGGWLFNGRLIVITLNETYDISSTWEDRVTLNTNTSSLTINPVTLKDSGSYVLENLVDGSFSQLTLLVEEPVSNVTVQTNKINLVEFNDTAVLMCSVSKGTSSFYQWFNGSSMITANEHLQLSSGNSILTIRNVTRYDQGPYKCNVSNNVSNDISAPVNLNINYGPSNAKMTVMPVSSIYKGGSNITLSCSADSSPPAMITWMIDGVYQTNTSSIELRDATESKSGNYTCLIQNTVTLRFSSKTTAIQIVDPVTAVAVNLSHPASLGETFSLSCEVTGAVDIIFWWRNGEILISADNNNTAFSPDNKTLTITSAQHSDGGNYQCQAFNAVSNQTSHRFTVTVYYGPEIANVMGPNLAKAGDYATFTCNATSNPPSRYEWYFGNDLVSNKSEYVTQSLTTSMSGKYLCVAFNSISGKNSTADIILTVVEPLQNIIVEAPMMPAEEGYSYNLTCNTDVPADYIYWMKNEEPLNQNNKIVFYNDNKTLHIRMVERYDNAKYECIAINAVSKNMSTPYMLFVNYGPETPFVYGPAFAETGHQAVFNCSAESVPPSTFYWWFNGSIVANTSNYTTDVLSLSMSGEYKCMAINNVTGKNSTNSTTLTVIEAIESVMIKNTTIPIDTKNFTLTCKVVGPYDTIYWMKDNMMLNMDPSNDSHISYYIENNMLHFIPVTTYNDGIYQCVASNKAGQQNSQQYRLLVNYPIQNVKLNGPVTSVKEGYAYNLTCNVTGPADYIYWMKNGQRLHEDNRTFFHKDNQTVEINPVKRYDTGSYYCLAINAAGTMSSALYMLVVIYPIENVEVKAPMTPAIEGYSYNLTCNVTGPAEYIYWMKNGEKLHDDNRTVFYMENKMLHLSMVERYDNGNYCCMAINAFGNMTSPTYNLIVNYGPEKPIIYGPAFAEIGRQAVFSCSAMSVPPSQFFWWFNGSIVSNTSVYTTSLLSSNMSREYTCMAINNVTGKNSTNSTTLTVVEAIESVMIKNKTIPIDTKNFTLTCEVVGPYDTIYWMKDNMMLSMDPSNNSYVSYATENNMLHFTPVTLDSDGTYQCVATNKAGDHVSPQYRLWVNYGPLGLTISRASMFMYVSLTCQADSRPACDFSWFFDNQSTPLQNTPSIVFPATSQNFGIYTCKAWNSVTNITMYQNLNVTAHAPAIHFPYQGSLMMMVLFAFSAPVLFN</sequence>
<feature type="domain" description="Ig-like" evidence="5">
    <location>
        <begin position="1159"/>
        <end position="1244"/>
    </location>
</feature>
<protein>
    <recommendedName>
        <fullName evidence="5">Ig-like domain-containing protein</fullName>
    </recommendedName>
</protein>
<accession>I3JZY2</accession>
<dbReference type="Pfam" id="PF13895">
    <property type="entry name" value="Ig_2"/>
    <property type="match status" value="1"/>
</dbReference>
<dbReference type="SMART" id="SM00408">
    <property type="entry name" value="IGc2"/>
    <property type="match status" value="12"/>
</dbReference>
<dbReference type="eggNOG" id="KOG4475">
    <property type="taxonomic scope" value="Eukaryota"/>
</dbReference>
<evidence type="ECO:0000256" key="2">
    <source>
        <dbReference type="ARBA" id="ARBA00023157"/>
    </source>
</evidence>
<keyword evidence="4" id="KW-0393">Immunoglobulin domain</keyword>
<evidence type="ECO:0000256" key="4">
    <source>
        <dbReference type="ARBA" id="ARBA00023319"/>
    </source>
</evidence>
<feature type="domain" description="Ig-like" evidence="5">
    <location>
        <begin position="897"/>
        <end position="987"/>
    </location>
</feature>
<feature type="domain" description="Ig-like" evidence="5">
    <location>
        <begin position="271"/>
        <end position="346"/>
    </location>
</feature>
<feature type="domain" description="Ig-like" evidence="5">
    <location>
        <begin position="990"/>
        <end position="1063"/>
    </location>
</feature>
<organism evidence="6 7">
    <name type="scientific">Oreochromis niloticus</name>
    <name type="common">Nile tilapia</name>
    <name type="synonym">Tilapia nilotica</name>
    <dbReference type="NCBI Taxonomy" id="8128"/>
    <lineage>
        <taxon>Eukaryota</taxon>
        <taxon>Metazoa</taxon>
        <taxon>Chordata</taxon>
        <taxon>Craniata</taxon>
        <taxon>Vertebrata</taxon>
        <taxon>Euteleostomi</taxon>
        <taxon>Actinopterygii</taxon>
        <taxon>Neopterygii</taxon>
        <taxon>Teleostei</taxon>
        <taxon>Neoteleostei</taxon>
        <taxon>Acanthomorphata</taxon>
        <taxon>Ovalentaria</taxon>
        <taxon>Cichlomorphae</taxon>
        <taxon>Cichliformes</taxon>
        <taxon>Cichlidae</taxon>
        <taxon>African cichlids</taxon>
        <taxon>Pseudocrenilabrinae</taxon>
        <taxon>Oreochromini</taxon>
        <taxon>Oreochromis</taxon>
    </lineage>
</organism>
<dbReference type="Proteomes" id="UP000005207">
    <property type="component" value="Linkage group LG11"/>
</dbReference>
<keyword evidence="2" id="KW-1015">Disulfide bond</keyword>
<feature type="domain" description="Ig-like" evidence="5">
    <location>
        <begin position="805"/>
        <end position="886"/>
    </location>
</feature>
<evidence type="ECO:0000313" key="7">
    <source>
        <dbReference type="Proteomes" id="UP000005207"/>
    </source>
</evidence>
<dbReference type="AlphaFoldDB" id="I3JZY2"/>
<dbReference type="GeneTree" id="ENSGT01100000263479"/>
<feature type="domain" description="Ig-like" evidence="5">
    <location>
        <begin position="1066"/>
        <end position="1158"/>
    </location>
</feature>
<keyword evidence="1" id="KW-0732">Signal</keyword>
<dbReference type="InterPro" id="IPR013098">
    <property type="entry name" value="Ig_I-set"/>
</dbReference>
<dbReference type="CDD" id="cd00096">
    <property type="entry name" value="Ig"/>
    <property type="match status" value="4"/>
</dbReference>
<feature type="domain" description="Ig-like" evidence="5">
    <location>
        <begin position="709"/>
        <end position="802"/>
    </location>
</feature>
<evidence type="ECO:0000259" key="5">
    <source>
        <dbReference type="PROSITE" id="PS50835"/>
    </source>
</evidence>
<reference evidence="7" key="1">
    <citation type="submission" date="2012-01" db="EMBL/GenBank/DDBJ databases">
        <title>The Genome Sequence of Oreochromis niloticus (Nile Tilapia).</title>
        <authorList>
            <consortium name="Broad Institute Genome Assembly Team"/>
            <consortium name="Broad Institute Sequencing Platform"/>
            <person name="Di Palma F."/>
            <person name="Johnson J."/>
            <person name="Lander E.S."/>
            <person name="Lindblad-Toh K."/>
        </authorList>
    </citation>
    <scope>NUCLEOTIDE SEQUENCE [LARGE SCALE GENOMIC DNA]</scope>
</reference>
<dbReference type="PANTHER" id="PTHR44337:SF20">
    <property type="entry name" value="CARCINOEMBRYONIC ANTIGEN-RELATED CELL ADHESION MOLECULE 5-RELATED"/>
    <property type="match status" value="1"/>
</dbReference>